<evidence type="ECO:0000313" key="11">
    <source>
        <dbReference type="Ensembl" id="ENSCMIP00000041098.1"/>
    </source>
</evidence>
<dbReference type="Pfam" id="PF00120">
    <property type="entry name" value="Gln-synt_C"/>
    <property type="match status" value="1"/>
</dbReference>
<dbReference type="SMART" id="SM01230">
    <property type="entry name" value="Gln-synt_C"/>
    <property type="match status" value="1"/>
</dbReference>
<reference evidence="11" key="5">
    <citation type="submission" date="2025-09" db="UniProtKB">
        <authorList>
            <consortium name="Ensembl"/>
        </authorList>
    </citation>
    <scope>IDENTIFICATION</scope>
</reference>
<evidence type="ECO:0000313" key="12">
    <source>
        <dbReference type="Proteomes" id="UP000314986"/>
    </source>
</evidence>
<proteinExistence type="inferred from homology"/>
<dbReference type="GO" id="GO:0006542">
    <property type="term" value="P:glutamine biosynthetic process"/>
    <property type="evidence" value="ECO:0007669"/>
    <property type="project" value="InterPro"/>
</dbReference>
<dbReference type="SUPFAM" id="SSF55931">
    <property type="entry name" value="Glutamine synthetase/guanido kinase"/>
    <property type="match status" value="1"/>
</dbReference>
<dbReference type="OMA" id="WAWAPVD"/>
<evidence type="ECO:0000259" key="10">
    <source>
        <dbReference type="PROSITE" id="PS51987"/>
    </source>
</evidence>
<dbReference type="GO" id="GO:0005737">
    <property type="term" value="C:cytoplasm"/>
    <property type="evidence" value="ECO:0007669"/>
    <property type="project" value="TreeGrafter"/>
</dbReference>
<dbReference type="InterPro" id="IPR008147">
    <property type="entry name" value="Gln_synt_N"/>
</dbReference>
<evidence type="ECO:0000256" key="7">
    <source>
        <dbReference type="RuleBase" id="RU000384"/>
    </source>
</evidence>
<dbReference type="PANTHER" id="PTHR43407">
    <property type="entry name" value="GLUTAMINE SYNTHETASE"/>
    <property type="match status" value="1"/>
</dbReference>
<comment type="subunit">
    <text evidence="3">Dodecamer. Interacts with BFSP2 and VIM.</text>
</comment>
<dbReference type="STRING" id="7868.ENSCMIP00000041098"/>
<dbReference type="Gene3D" id="3.30.590.10">
    <property type="entry name" value="Glutamine synthetase/guanido kinase, catalytic domain"/>
    <property type="match status" value="1"/>
</dbReference>
<accession>A0A4W3JSK8</accession>
<reference evidence="12" key="1">
    <citation type="journal article" date="2006" name="Science">
        <title>Ancient noncoding elements conserved in the human genome.</title>
        <authorList>
            <person name="Venkatesh B."/>
            <person name="Kirkness E.F."/>
            <person name="Loh Y.H."/>
            <person name="Halpern A.L."/>
            <person name="Lee A.P."/>
            <person name="Johnson J."/>
            <person name="Dandona N."/>
            <person name="Viswanathan L.D."/>
            <person name="Tay A."/>
            <person name="Venter J.C."/>
            <person name="Strausberg R.L."/>
            <person name="Brenner S."/>
        </authorList>
    </citation>
    <scope>NUCLEOTIDE SEQUENCE [LARGE SCALE GENOMIC DNA]</scope>
</reference>
<dbReference type="InParanoid" id="A0A4W3JSK8"/>
<comment type="similarity">
    <text evidence="1 6 7">Belongs to the glutamine synthetase family.</text>
</comment>
<dbReference type="PROSITE" id="PS51987">
    <property type="entry name" value="GS_CATALYTIC"/>
    <property type="match status" value="1"/>
</dbReference>
<feature type="domain" description="GS catalytic" evidence="10">
    <location>
        <begin position="141"/>
        <end position="467"/>
    </location>
</feature>
<protein>
    <recommendedName>
        <fullName evidence="4">Lengsin</fullName>
    </recommendedName>
    <alternativeName>
        <fullName evidence="5">Glutamate-ammonia ligase domain-containing protein 1</fullName>
    </alternativeName>
</protein>
<feature type="compositionally biased region" description="Low complexity" evidence="8">
    <location>
        <begin position="200"/>
        <end position="214"/>
    </location>
</feature>
<dbReference type="FunFam" id="3.10.20.70:FF:000007">
    <property type="entry name" value="LOW QUALITY PROTEIN: lengsin"/>
    <property type="match status" value="1"/>
</dbReference>
<evidence type="ECO:0000256" key="4">
    <source>
        <dbReference type="ARBA" id="ARBA00039404"/>
    </source>
</evidence>
<evidence type="ECO:0000256" key="5">
    <source>
        <dbReference type="ARBA" id="ARBA00042675"/>
    </source>
</evidence>
<evidence type="ECO:0000256" key="3">
    <source>
        <dbReference type="ARBA" id="ARBA00038790"/>
    </source>
</evidence>
<dbReference type="PROSITE" id="PS51986">
    <property type="entry name" value="GS_BETA_GRASP"/>
    <property type="match status" value="1"/>
</dbReference>
<dbReference type="GO" id="GO:0016020">
    <property type="term" value="C:membrane"/>
    <property type="evidence" value="ECO:0007669"/>
    <property type="project" value="TreeGrafter"/>
</dbReference>
<evidence type="ECO:0000256" key="6">
    <source>
        <dbReference type="PROSITE-ProRule" id="PRU01330"/>
    </source>
</evidence>
<evidence type="ECO:0000256" key="1">
    <source>
        <dbReference type="ARBA" id="ARBA00009897"/>
    </source>
</evidence>
<evidence type="ECO:0000256" key="2">
    <source>
        <dbReference type="ARBA" id="ARBA00037583"/>
    </source>
</evidence>
<dbReference type="InterPro" id="IPR014746">
    <property type="entry name" value="Gln_synth/guanido_kin_cat_dom"/>
</dbReference>
<dbReference type="Ensembl" id="ENSCMIT00000041678.1">
    <property type="protein sequence ID" value="ENSCMIP00000041098.1"/>
    <property type="gene ID" value="ENSCMIG00000017129.1"/>
</dbReference>
<reference evidence="12" key="2">
    <citation type="journal article" date="2007" name="PLoS Biol.">
        <title>Survey sequencing and comparative analysis of the elephant shark (Callorhinchus milii) genome.</title>
        <authorList>
            <person name="Venkatesh B."/>
            <person name="Kirkness E.F."/>
            <person name="Loh Y.H."/>
            <person name="Halpern A.L."/>
            <person name="Lee A.P."/>
            <person name="Johnson J."/>
            <person name="Dandona N."/>
            <person name="Viswanathan L.D."/>
            <person name="Tay A."/>
            <person name="Venter J.C."/>
            <person name="Strausberg R.L."/>
            <person name="Brenner S."/>
        </authorList>
    </citation>
    <scope>NUCLEOTIDE SEQUENCE [LARGE SCALE GENOMIC DNA]</scope>
</reference>
<sequence length="467" mass="50742">LNLTMSNYAIPSLPQSNANIEYVKQQIAREEIQFIRFEATDLHGISRSKTIPARFFQEKALHGVAIPRSYLEMTTSVEDEEADPHHHHHHHHHHRQYHDDGADILLIPDLSTFRPLPWLERTARVLCDQCWVSGSAVAAAPRQVAKVQLRQLRDYGFALRSAFTYEFSLRGAEGDARPSQSWLQELMAAMLQAGVDVESFSSSSSSSDNSSTSSRRGPDHVEISLRPQFGLAAADSAFTFRSGVKEVAGKRHYAAIFSSSCGYHRNAGSLSHALWDAGGRRNLFWSDAGRKWPGDPQSPEVLSDTGRKWLAGLVEHAAALRCLTAAAAAAAPGADCRGRCGGSGGPSGGGGRGSAAACGSFRRRFHGACGPRVDNRLPSAAADPYLVLAATVAAGLDADGLPWGLGGWSNNELYLLQQHVALTAAVTNCGCVNNNNCLRLIQRLNNCLRLIQRLITSLRLLKALHRI</sequence>
<feature type="region of interest" description="Disordered" evidence="8">
    <location>
        <begin position="200"/>
        <end position="219"/>
    </location>
</feature>
<dbReference type="Gene3D" id="3.10.20.70">
    <property type="entry name" value="Glutamine synthetase, N-terminal domain"/>
    <property type="match status" value="1"/>
</dbReference>
<keyword evidence="12" id="KW-1185">Reference proteome</keyword>
<name>A0A4W3JSK8_CALMI</name>
<evidence type="ECO:0000259" key="9">
    <source>
        <dbReference type="PROSITE" id="PS51986"/>
    </source>
</evidence>
<dbReference type="AlphaFoldDB" id="A0A4W3JSK8"/>
<feature type="domain" description="GS beta-grasp" evidence="9">
    <location>
        <begin position="30"/>
        <end position="134"/>
    </location>
</feature>
<organism evidence="11 12">
    <name type="scientific">Callorhinchus milii</name>
    <name type="common">Ghost shark</name>
    <dbReference type="NCBI Taxonomy" id="7868"/>
    <lineage>
        <taxon>Eukaryota</taxon>
        <taxon>Metazoa</taxon>
        <taxon>Chordata</taxon>
        <taxon>Craniata</taxon>
        <taxon>Vertebrata</taxon>
        <taxon>Chondrichthyes</taxon>
        <taxon>Holocephali</taxon>
        <taxon>Chimaeriformes</taxon>
        <taxon>Callorhinchidae</taxon>
        <taxon>Callorhinchus</taxon>
    </lineage>
</organism>
<dbReference type="InterPro" id="IPR036651">
    <property type="entry name" value="Gln_synt_N_sf"/>
</dbReference>
<dbReference type="GeneTree" id="ENSGT00390000013639"/>
<comment type="function">
    <text evidence="2">May act as a component of the cytoskeleton or as a chaperone for the reorganization of intermediate filament proteins during terminal differentiation in the lens. Does not seem to have enzymatic activity.</text>
</comment>
<evidence type="ECO:0000256" key="8">
    <source>
        <dbReference type="SAM" id="MobiDB-lite"/>
    </source>
</evidence>
<dbReference type="SUPFAM" id="SSF54368">
    <property type="entry name" value="Glutamine synthetase, N-terminal domain"/>
    <property type="match status" value="1"/>
</dbReference>
<dbReference type="InterPro" id="IPR008146">
    <property type="entry name" value="Gln_synth_cat_dom"/>
</dbReference>
<dbReference type="GO" id="GO:0004356">
    <property type="term" value="F:glutamine synthetase activity"/>
    <property type="evidence" value="ECO:0007669"/>
    <property type="project" value="InterPro"/>
</dbReference>
<dbReference type="PANTHER" id="PTHR43407:SF1">
    <property type="entry name" value="LENGSIN"/>
    <property type="match status" value="1"/>
</dbReference>
<dbReference type="Proteomes" id="UP000314986">
    <property type="component" value="Unassembled WGS sequence"/>
</dbReference>
<reference evidence="11" key="4">
    <citation type="submission" date="2025-08" db="UniProtKB">
        <authorList>
            <consortium name="Ensembl"/>
        </authorList>
    </citation>
    <scope>IDENTIFICATION</scope>
</reference>
<reference evidence="12" key="3">
    <citation type="journal article" date="2014" name="Nature">
        <title>Elephant shark genome provides unique insights into gnathostome evolution.</title>
        <authorList>
            <consortium name="International Elephant Shark Genome Sequencing Consortium"/>
            <person name="Venkatesh B."/>
            <person name="Lee A.P."/>
            <person name="Ravi V."/>
            <person name="Maurya A.K."/>
            <person name="Lian M.M."/>
            <person name="Swann J.B."/>
            <person name="Ohta Y."/>
            <person name="Flajnik M.F."/>
            <person name="Sutoh Y."/>
            <person name="Kasahara M."/>
            <person name="Hoon S."/>
            <person name="Gangu V."/>
            <person name="Roy S.W."/>
            <person name="Irimia M."/>
            <person name="Korzh V."/>
            <person name="Kondrychyn I."/>
            <person name="Lim Z.W."/>
            <person name="Tay B.H."/>
            <person name="Tohari S."/>
            <person name="Kong K.W."/>
            <person name="Ho S."/>
            <person name="Lorente-Galdos B."/>
            <person name="Quilez J."/>
            <person name="Marques-Bonet T."/>
            <person name="Raney B.J."/>
            <person name="Ingham P.W."/>
            <person name="Tay A."/>
            <person name="Hillier L.W."/>
            <person name="Minx P."/>
            <person name="Boehm T."/>
            <person name="Wilson R.K."/>
            <person name="Brenner S."/>
            <person name="Warren W.C."/>
        </authorList>
    </citation>
    <scope>NUCLEOTIDE SEQUENCE [LARGE SCALE GENOMIC DNA]</scope>
</reference>